<evidence type="ECO:0000256" key="1">
    <source>
        <dbReference type="ARBA" id="ARBA00022612"/>
    </source>
</evidence>
<feature type="domain" description="PBSX phage terminase small subunit-like N-terminal" evidence="3">
    <location>
        <begin position="14"/>
        <end position="50"/>
    </location>
</feature>
<dbReference type="InterPro" id="IPR018925">
    <property type="entry name" value="XtmA-like_N"/>
</dbReference>
<keyword evidence="1" id="KW-1188">Viral release from host cell</keyword>
<dbReference type="Pfam" id="PF10668">
    <property type="entry name" value="Phage_terminase"/>
    <property type="match status" value="1"/>
</dbReference>
<dbReference type="Gene3D" id="1.10.10.1400">
    <property type="entry name" value="Terminase, small subunit, N-terminal DNA-binding domain, HTH motif"/>
    <property type="match status" value="1"/>
</dbReference>
<keyword evidence="2" id="KW-0231">Viral genome packaging</keyword>
<comment type="caution">
    <text evidence="4">The sequence shown here is derived from an EMBL/GenBank/DDBJ whole genome shotgun (WGS) entry which is preliminary data.</text>
</comment>
<dbReference type="RefSeq" id="WP_224155236.1">
    <property type="nucleotide sequence ID" value="NZ_JAHBFV010000006.1"/>
</dbReference>
<dbReference type="PANTHER" id="PTHR41328">
    <property type="entry name" value="TERMINASE SMALL SUBUNIT-RELATED"/>
    <property type="match status" value="1"/>
</dbReference>
<protein>
    <submittedName>
        <fullName evidence="4">Terminase small subunit</fullName>
    </submittedName>
</protein>
<accession>A0AB35FYB2</accession>
<evidence type="ECO:0000313" key="5">
    <source>
        <dbReference type="Proteomes" id="UP000727071"/>
    </source>
</evidence>
<dbReference type="PANTHER" id="PTHR41328:SF3">
    <property type="entry name" value="PBSX PHAGE TERMINASE SMALL SUBUNIT"/>
    <property type="match status" value="1"/>
</dbReference>
<evidence type="ECO:0000259" key="3">
    <source>
        <dbReference type="Pfam" id="PF10668"/>
    </source>
</evidence>
<sequence length="274" mass="31273">MKKYEEAEQDYLSGLKYKDIADKYSVSEGTVRQWKRRHWSKENVTKTVTKTVTKKDAVTKNVTKPKPTEKAIEELSDSTLTDRQKAFVIDYLRISNATQAYINVYDCTYQTAKTNGSTLLTNTNIKNEIERLRKAKLQELGVGVFDLMEDMVVEARADIGDYIDFGASNQTDYEYDSKGKPDKSKPVLDDDGNPVVYRSSWVQFKDKDMIDTKAIKSIKMGKDGPVIEMHDRNKARDRLLEMMGEYVKEDVIEDGLINAIKQSQVFGESDGIET</sequence>
<gene>
    <name evidence="4" type="ORF">KII88_02510</name>
</gene>
<dbReference type="GO" id="GO:0051276">
    <property type="term" value="P:chromosome organization"/>
    <property type="evidence" value="ECO:0007669"/>
    <property type="project" value="InterPro"/>
</dbReference>
<organism evidence="4 5">
    <name type="scientific">Leuconostoc gelidum subsp. gelidum</name>
    <dbReference type="NCBI Taxonomy" id="1607839"/>
    <lineage>
        <taxon>Bacteria</taxon>
        <taxon>Bacillati</taxon>
        <taxon>Bacillota</taxon>
        <taxon>Bacilli</taxon>
        <taxon>Lactobacillales</taxon>
        <taxon>Lactobacillaceae</taxon>
        <taxon>Leuconostoc</taxon>
        <taxon>Leuconostoc gelidum group</taxon>
    </lineage>
</organism>
<evidence type="ECO:0000313" key="4">
    <source>
        <dbReference type="EMBL" id="MBZ6015411.1"/>
    </source>
</evidence>
<reference evidence="4" key="1">
    <citation type="submission" date="2021-05" db="EMBL/GenBank/DDBJ databases">
        <title>Pangenome of Leuconostoc gelidum warrants species status for Leuconostoc gelidum subsp. gasicomitatum.</title>
        <authorList>
            <person name="Johansson P."/>
            <person name="Sade E."/>
            <person name="Hultman J."/>
            <person name="Auvinen P."/>
            <person name="Bjorkroth J."/>
        </authorList>
    </citation>
    <scope>NUCLEOTIDE SEQUENCE</scope>
    <source>
        <strain evidence="4">C220d</strain>
    </source>
</reference>
<dbReference type="Proteomes" id="UP000727071">
    <property type="component" value="Unassembled WGS sequence"/>
</dbReference>
<dbReference type="EMBL" id="JAHBFV010000006">
    <property type="protein sequence ID" value="MBZ6015411.1"/>
    <property type="molecule type" value="Genomic_DNA"/>
</dbReference>
<evidence type="ECO:0000256" key="2">
    <source>
        <dbReference type="ARBA" id="ARBA00023219"/>
    </source>
</evidence>
<dbReference type="InterPro" id="IPR005335">
    <property type="entry name" value="Terminase_ssu"/>
</dbReference>
<dbReference type="InterPro" id="IPR038713">
    <property type="entry name" value="Terminase_Gp1_N_sf"/>
</dbReference>
<name>A0AB35FYB2_LEUGE</name>
<dbReference type="Pfam" id="PF03592">
    <property type="entry name" value="Terminase_2"/>
    <property type="match status" value="1"/>
</dbReference>
<dbReference type="InterPro" id="IPR052404">
    <property type="entry name" value="SPP1-like_terminase"/>
</dbReference>
<proteinExistence type="predicted"/>
<dbReference type="AlphaFoldDB" id="A0AB35FYB2"/>